<keyword evidence="1" id="KW-0175">Coiled coil</keyword>
<comment type="caution">
    <text evidence="4">The sequence shown here is derived from an EMBL/GenBank/DDBJ whole genome shotgun (WGS) entry which is preliminary data.</text>
</comment>
<proteinExistence type="predicted"/>
<evidence type="ECO:0000259" key="3">
    <source>
        <dbReference type="Pfam" id="PF24994"/>
    </source>
</evidence>
<dbReference type="Pfam" id="PF04859">
    <property type="entry name" value="DUF641"/>
    <property type="match status" value="1"/>
</dbReference>
<feature type="domain" description="DUF641" evidence="2">
    <location>
        <begin position="64"/>
        <end position="190"/>
    </location>
</feature>
<accession>A0AAD8HKH8</accession>
<dbReference type="InterPro" id="IPR056813">
    <property type="entry name" value="GIL1_IRKI_C"/>
</dbReference>
<feature type="coiled-coil region" evidence="1">
    <location>
        <begin position="142"/>
        <end position="190"/>
    </location>
</feature>
<evidence type="ECO:0000313" key="4">
    <source>
        <dbReference type="EMBL" id="KAK1368826.1"/>
    </source>
</evidence>
<dbReference type="InterPro" id="IPR040225">
    <property type="entry name" value="GIL1-like"/>
</dbReference>
<dbReference type="GO" id="GO:0009639">
    <property type="term" value="P:response to red or far red light"/>
    <property type="evidence" value="ECO:0007669"/>
    <property type="project" value="InterPro"/>
</dbReference>
<evidence type="ECO:0000256" key="1">
    <source>
        <dbReference type="SAM" id="Coils"/>
    </source>
</evidence>
<dbReference type="EMBL" id="JAUIZM010000008">
    <property type="protein sequence ID" value="KAK1368826.1"/>
    <property type="molecule type" value="Genomic_DNA"/>
</dbReference>
<gene>
    <name evidence="4" type="ORF">POM88_034918</name>
</gene>
<organism evidence="4 5">
    <name type="scientific">Heracleum sosnowskyi</name>
    <dbReference type="NCBI Taxonomy" id="360622"/>
    <lineage>
        <taxon>Eukaryota</taxon>
        <taxon>Viridiplantae</taxon>
        <taxon>Streptophyta</taxon>
        <taxon>Embryophyta</taxon>
        <taxon>Tracheophyta</taxon>
        <taxon>Spermatophyta</taxon>
        <taxon>Magnoliopsida</taxon>
        <taxon>eudicotyledons</taxon>
        <taxon>Gunneridae</taxon>
        <taxon>Pentapetalae</taxon>
        <taxon>asterids</taxon>
        <taxon>campanulids</taxon>
        <taxon>Apiales</taxon>
        <taxon>Apiaceae</taxon>
        <taxon>Apioideae</taxon>
        <taxon>apioid superclade</taxon>
        <taxon>Tordylieae</taxon>
        <taxon>Tordyliinae</taxon>
        <taxon>Heracleum</taxon>
    </lineage>
</organism>
<protein>
    <submittedName>
        <fullName evidence="4">DUF641 domain-containing protein</fullName>
    </submittedName>
</protein>
<dbReference type="AlphaFoldDB" id="A0AAD8HKH8"/>
<name>A0AAD8HKH8_9APIA</name>
<dbReference type="Proteomes" id="UP001237642">
    <property type="component" value="Unassembled WGS sequence"/>
</dbReference>
<evidence type="ECO:0000259" key="2">
    <source>
        <dbReference type="Pfam" id="PF04859"/>
    </source>
</evidence>
<dbReference type="InterPro" id="IPR006943">
    <property type="entry name" value="DUF641_pln"/>
</dbReference>
<dbReference type="PANTHER" id="PTHR31161">
    <property type="entry name" value="PROTEIN GRAVITROPIC IN THE LIGHT 1"/>
    <property type="match status" value="1"/>
</dbReference>
<dbReference type="GO" id="GO:0009959">
    <property type="term" value="P:negative gravitropism"/>
    <property type="evidence" value="ECO:0007669"/>
    <property type="project" value="InterPro"/>
</dbReference>
<feature type="domain" description="GIL1/IRKI C-terminal" evidence="3">
    <location>
        <begin position="390"/>
        <end position="442"/>
    </location>
</feature>
<evidence type="ECO:0000313" key="5">
    <source>
        <dbReference type="Proteomes" id="UP001237642"/>
    </source>
</evidence>
<reference evidence="4" key="2">
    <citation type="submission" date="2023-05" db="EMBL/GenBank/DDBJ databases">
        <authorList>
            <person name="Schelkunov M.I."/>
        </authorList>
    </citation>
    <scope>NUCLEOTIDE SEQUENCE</scope>
    <source>
        <strain evidence="4">Hsosn_3</strain>
        <tissue evidence="4">Leaf</tissue>
    </source>
</reference>
<sequence>MDSIKSHSSSSTKSKFAKSFFKVIHLKTPKKTLTNNPFCLLIPQEKTKNGDQKIKKIDEVKSKNRAAMEAFVAKLFATISTIKASYAELQMAQFPKYNGEAIQLADQGVVDELRKLSELKQRFLKKQVDSSPPHVTLLLTEIQEQQSLMKMYEITIKKMEAEIEAKKHRLLNLQGELEDTMLKNKSLEQKLNSSGCFSILENINLSASNPKDFILVLQYAIRSVRNFVKLLVQEMESSSWNIDVAIDSIHPNLSFSNKNHKCFVFESFVCQEMFQGFENPTFSLQNDQSCEAFVPYHMDQFKKLKSVNSVSFLKSHPNSSFAKFTRSKYLRLVHPKMEASFYGNLKQRKMINAWEFPETPFFDLFAEMARRVWILHCLAFSFSNGKELSVFQVGKKCRFSEVYMESVVSNESNSASDGGLTVAFTVVPGFKIGKTVVQSQVFLSPAKC</sequence>
<dbReference type="Pfam" id="PF24994">
    <property type="entry name" value="GIL1_IRKI_C"/>
    <property type="match status" value="1"/>
</dbReference>
<reference evidence="4" key="1">
    <citation type="submission" date="2023-02" db="EMBL/GenBank/DDBJ databases">
        <title>Genome of toxic invasive species Heracleum sosnowskyi carries increased number of genes despite the absence of recent whole-genome duplications.</title>
        <authorList>
            <person name="Schelkunov M."/>
            <person name="Shtratnikova V."/>
            <person name="Makarenko M."/>
            <person name="Klepikova A."/>
            <person name="Omelchenko D."/>
            <person name="Novikova G."/>
            <person name="Obukhova E."/>
            <person name="Bogdanov V."/>
            <person name="Penin A."/>
            <person name="Logacheva M."/>
        </authorList>
    </citation>
    <scope>NUCLEOTIDE SEQUENCE</scope>
    <source>
        <strain evidence="4">Hsosn_3</strain>
        <tissue evidence="4">Leaf</tissue>
    </source>
</reference>
<keyword evidence="5" id="KW-1185">Reference proteome</keyword>